<dbReference type="Proteomes" id="UP000182114">
    <property type="component" value="Unassembled WGS sequence"/>
</dbReference>
<name>A0A1G7EEX1_9FLAO</name>
<sequence>MKKAFGQFLLLICILITNGCNASNSNVGDSFIFQNFNSLERYGNYLNDDPSILQFVEAQDFNAHKRHFAEISDVEEENEERVSSQEKISNLTFSDHSFDHDSVKQLSYKLLKDIRSFEAKCVAVCFKHYVRFQVYRI</sequence>
<reference evidence="3" key="1">
    <citation type="submission" date="2016-10" db="EMBL/GenBank/DDBJ databases">
        <authorList>
            <person name="Varghese N."/>
            <person name="Submissions S."/>
        </authorList>
    </citation>
    <scope>NUCLEOTIDE SEQUENCE [LARGE SCALE GENOMIC DNA]</scope>
    <source>
        <strain evidence="3">DSM 24729</strain>
    </source>
</reference>
<organism evidence="2 3">
    <name type="scientific">Cellulophaga baltica</name>
    <dbReference type="NCBI Taxonomy" id="76594"/>
    <lineage>
        <taxon>Bacteria</taxon>
        <taxon>Pseudomonadati</taxon>
        <taxon>Bacteroidota</taxon>
        <taxon>Flavobacteriia</taxon>
        <taxon>Flavobacteriales</taxon>
        <taxon>Flavobacteriaceae</taxon>
        <taxon>Cellulophaga</taxon>
    </lineage>
</organism>
<gene>
    <name evidence="2" type="ORF">SAMN04487992_102280</name>
</gene>
<dbReference type="eggNOG" id="ENOG50311GP">
    <property type="taxonomic scope" value="Bacteria"/>
</dbReference>
<evidence type="ECO:0000256" key="1">
    <source>
        <dbReference type="SAM" id="SignalP"/>
    </source>
</evidence>
<keyword evidence="3" id="KW-1185">Reference proteome</keyword>
<protein>
    <submittedName>
        <fullName evidence="2">Uncharacterized protein</fullName>
    </submittedName>
</protein>
<dbReference type="RefSeq" id="WP_074537558.1">
    <property type="nucleotide sequence ID" value="NZ_FNBD01000002.1"/>
</dbReference>
<feature type="chain" id="PRO_5010353692" evidence="1">
    <location>
        <begin position="23"/>
        <end position="137"/>
    </location>
</feature>
<feature type="signal peptide" evidence="1">
    <location>
        <begin position="1"/>
        <end position="22"/>
    </location>
</feature>
<accession>A0A1G7EEX1</accession>
<evidence type="ECO:0000313" key="2">
    <source>
        <dbReference type="EMBL" id="SDE62201.1"/>
    </source>
</evidence>
<dbReference type="EMBL" id="FNBD01000002">
    <property type="protein sequence ID" value="SDE62201.1"/>
    <property type="molecule type" value="Genomic_DNA"/>
</dbReference>
<proteinExistence type="predicted"/>
<keyword evidence="1" id="KW-0732">Signal</keyword>
<dbReference type="AlphaFoldDB" id="A0A1G7EEX1"/>
<evidence type="ECO:0000313" key="3">
    <source>
        <dbReference type="Proteomes" id="UP000182114"/>
    </source>
</evidence>